<feature type="compositionally biased region" description="Polar residues" evidence="1">
    <location>
        <begin position="539"/>
        <end position="560"/>
    </location>
</feature>
<sequence length="587" mass="63708">TASSDQHEKKIAATDKSPKHSSKDSTETDKHKTNDRNVHEKSSKERHSSGHHKEKSSHSKANKPTELIQVVVKKDIEKNMEICKKPTTPSKHRDKVDKSSSSVSSERHQQVLDKVKEKIQTDRLTLKVHHSSKSSSDQINIKTDGKQIKQSSYKSVLPGNSSSSQTSSSRTANTHVDNASSKNSQNKKPTKRTNSSHADDKVHRHYSRGSNHIKTSRVNDDGMSNNKRSPSTDKGKKVLSNDKGKKVLSNDKNNTLKISSATQKHNSPEKSKENGSKYSSCLQHEKAPDKKEVKTRSSLDNTTDSKQHNQISHDDWQVLSVHSSNDMSVVSVTDSLQLPDTSSHDQQLVEDNNRINITSRQDFTLEDTGGLTITSIVTSCEGKKSGNNISATGDQHSNILCLSGVPDINQTVGMPSTSVCQSDVPGSTQTVGILSTSVSQSDVPDRHSDFPDIGGPSDLSDISQAVGCPSDLSDRSQSVGGPSTSVHSVAVVDGEKQMNHGSCAVNVSMTQMTTSLLPDNSVELADHDDTTSHHTSSTVSQSNMVTHDQIQIPPSETTALSKRKSPDSTDDSSIPSKISKLINQTVP</sequence>
<evidence type="ECO:0000313" key="2">
    <source>
        <dbReference type="EMBL" id="CEK77760.1"/>
    </source>
</evidence>
<feature type="compositionally biased region" description="Basic and acidic residues" evidence="1">
    <location>
        <begin position="1"/>
        <end position="48"/>
    </location>
</feature>
<feature type="compositionally biased region" description="Basic and acidic residues" evidence="1">
    <location>
        <begin position="105"/>
        <end position="125"/>
    </location>
</feature>
<reference evidence="2" key="1">
    <citation type="submission" date="2014-12" db="EMBL/GenBank/DDBJ databases">
        <title>Insight into the proteome of Arion vulgaris.</title>
        <authorList>
            <person name="Aradska J."/>
            <person name="Bulat T."/>
            <person name="Smidak R."/>
            <person name="Sarate P."/>
            <person name="Gangsoo J."/>
            <person name="Sialana F."/>
            <person name="Bilban M."/>
            <person name="Lubec G."/>
        </authorList>
    </citation>
    <scope>NUCLEOTIDE SEQUENCE</scope>
    <source>
        <tissue evidence="2">Skin</tissue>
    </source>
</reference>
<dbReference type="AlphaFoldDB" id="A0A0B7ACR7"/>
<feature type="compositionally biased region" description="Basic residues" evidence="1">
    <location>
        <begin position="49"/>
        <end position="61"/>
    </location>
</feature>
<feature type="region of interest" description="Disordered" evidence="1">
    <location>
        <begin position="436"/>
        <end position="486"/>
    </location>
</feature>
<feature type="compositionally biased region" description="Polar residues" evidence="1">
    <location>
        <begin position="475"/>
        <end position="486"/>
    </location>
</feature>
<feature type="compositionally biased region" description="Low complexity" evidence="1">
    <location>
        <begin position="571"/>
        <end position="580"/>
    </location>
</feature>
<feature type="compositionally biased region" description="Polar residues" evidence="1">
    <location>
        <begin position="170"/>
        <end position="196"/>
    </location>
</feature>
<name>A0A0B7ACR7_9EUPU</name>
<feature type="region of interest" description="Disordered" evidence="1">
    <location>
        <begin position="522"/>
        <end position="587"/>
    </location>
</feature>
<accession>A0A0B7ACR7</accession>
<feature type="compositionally biased region" description="Polar residues" evidence="1">
    <location>
        <begin position="250"/>
        <end position="265"/>
    </location>
</feature>
<feature type="compositionally biased region" description="Basic and acidic residues" evidence="1">
    <location>
        <begin position="72"/>
        <end position="84"/>
    </location>
</feature>
<organism evidence="2">
    <name type="scientific">Arion vulgaris</name>
    <dbReference type="NCBI Taxonomy" id="1028688"/>
    <lineage>
        <taxon>Eukaryota</taxon>
        <taxon>Metazoa</taxon>
        <taxon>Spiralia</taxon>
        <taxon>Lophotrochozoa</taxon>
        <taxon>Mollusca</taxon>
        <taxon>Gastropoda</taxon>
        <taxon>Heterobranchia</taxon>
        <taxon>Euthyneura</taxon>
        <taxon>Panpulmonata</taxon>
        <taxon>Eupulmonata</taxon>
        <taxon>Stylommatophora</taxon>
        <taxon>Helicina</taxon>
        <taxon>Arionoidea</taxon>
        <taxon>Arionidae</taxon>
        <taxon>Arion</taxon>
    </lineage>
</organism>
<evidence type="ECO:0000256" key="1">
    <source>
        <dbReference type="SAM" id="MobiDB-lite"/>
    </source>
</evidence>
<dbReference type="EMBL" id="HACG01030895">
    <property type="protein sequence ID" value="CEK77760.1"/>
    <property type="molecule type" value="Transcribed_RNA"/>
</dbReference>
<feature type="compositionally biased region" description="Basic and acidic residues" evidence="1">
    <location>
        <begin position="266"/>
        <end position="275"/>
    </location>
</feature>
<feature type="compositionally biased region" description="Basic and acidic residues" evidence="1">
    <location>
        <begin position="230"/>
        <end position="249"/>
    </location>
</feature>
<gene>
    <name evidence="2" type="primary">ORF106508</name>
</gene>
<proteinExistence type="predicted"/>
<feature type="compositionally biased region" description="Polar residues" evidence="1">
    <location>
        <begin position="148"/>
        <end position="160"/>
    </location>
</feature>
<protein>
    <submittedName>
        <fullName evidence="2">Uncharacterized protein</fullName>
    </submittedName>
</protein>
<feature type="compositionally biased region" description="Basic and acidic residues" evidence="1">
    <location>
        <begin position="283"/>
        <end position="312"/>
    </location>
</feature>
<feature type="region of interest" description="Disordered" evidence="1">
    <location>
        <begin position="1"/>
        <end position="312"/>
    </location>
</feature>
<feature type="non-terminal residue" evidence="2">
    <location>
        <position position="1"/>
    </location>
</feature>